<feature type="region of interest" description="Disordered" evidence="1">
    <location>
        <begin position="168"/>
        <end position="232"/>
    </location>
</feature>
<evidence type="ECO:0000256" key="1">
    <source>
        <dbReference type="SAM" id="MobiDB-lite"/>
    </source>
</evidence>
<comment type="caution">
    <text evidence="2">The sequence shown here is derived from an EMBL/GenBank/DDBJ whole genome shotgun (WGS) entry which is preliminary data.</text>
</comment>
<reference evidence="2 3" key="1">
    <citation type="submission" date="2024-09" db="EMBL/GenBank/DDBJ databases">
        <title>Chromosome-scale assembly of Riccia sorocarpa.</title>
        <authorList>
            <person name="Paukszto L."/>
        </authorList>
    </citation>
    <scope>NUCLEOTIDE SEQUENCE [LARGE SCALE GENOMIC DNA]</scope>
    <source>
        <strain evidence="2">LP-2024</strain>
        <tissue evidence="2">Aerial parts of the thallus</tissue>
    </source>
</reference>
<feature type="compositionally biased region" description="Basic and acidic residues" evidence="1">
    <location>
        <begin position="203"/>
        <end position="218"/>
    </location>
</feature>
<accession>A0ABD3HTR6</accession>
<gene>
    <name evidence="2" type="ORF">R1sor_007827</name>
</gene>
<feature type="compositionally biased region" description="Polar residues" evidence="1">
    <location>
        <begin position="219"/>
        <end position="230"/>
    </location>
</feature>
<sequence length="351" mass="37241">MLSNKLNFALRGDSVETGQGCQADIALAFTFTAEKPIRKGSSVRAVLKDISNTSRLEQGGVEKRLSSSPVAKKGRKMGSDLDILAAQIAHNSEENKRLQQLLNEKTAMLQKSDPALGGGADPGASSSGVKVFRVAVPPDKGKTVMATAEALKIGKNSLALGTNTEQTQANLTKGPQPGVATGQHLHTSPADRGVLGGGVRSQAEQRRRAIDKTCERPKQSPTGNQPSESGNRFDVLTSMEEDDQEGSPATGEVYTGVVSPATLKDPTIAALTPSGNQTNPLGVMNQEQADTVLMDITKEAKRKRELAEVAKQKDTAKGRNQSTQSENTTRNGGPPAQTRIQQTPNELLIRV</sequence>
<feature type="compositionally biased region" description="Polar residues" evidence="1">
    <location>
        <begin position="318"/>
        <end position="331"/>
    </location>
</feature>
<keyword evidence="3" id="KW-1185">Reference proteome</keyword>
<dbReference type="AlphaFoldDB" id="A0ABD3HTR6"/>
<feature type="region of interest" description="Disordered" evidence="1">
    <location>
        <begin position="303"/>
        <end position="351"/>
    </location>
</feature>
<protein>
    <submittedName>
        <fullName evidence="2">Uncharacterized protein</fullName>
    </submittedName>
</protein>
<evidence type="ECO:0000313" key="2">
    <source>
        <dbReference type="EMBL" id="KAL3694176.1"/>
    </source>
</evidence>
<evidence type="ECO:0000313" key="3">
    <source>
        <dbReference type="Proteomes" id="UP001633002"/>
    </source>
</evidence>
<feature type="compositionally biased region" description="Basic and acidic residues" evidence="1">
    <location>
        <begin position="305"/>
        <end position="317"/>
    </location>
</feature>
<organism evidence="2 3">
    <name type="scientific">Riccia sorocarpa</name>
    <dbReference type="NCBI Taxonomy" id="122646"/>
    <lineage>
        <taxon>Eukaryota</taxon>
        <taxon>Viridiplantae</taxon>
        <taxon>Streptophyta</taxon>
        <taxon>Embryophyta</taxon>
        <taxon>Marchantiophyta</taxon>
        <taxon>Marchantiopsida</taxon>
        <taxon>Marchantiidae</taxon>
        <taxon>Marchantiales</taxon>
        <taxon>Ricciaceae</taxon>
        <taxon>Riccia</taxon>
    </lineage>
</organism>
<dbReference type="Proteomes" id="UP001633002">
    <property type="component" value="Unassembled WGS sequence"/>
</dbReference>
<name>A0ABD3HTR6_9MARC</name>
<proteinExistence type="predicted"/>
<dbReference type="EMBL" id="JBJQOH010000003">
    <property type="protein sequence ID" value="KAL3694176.1"/>
    <property type="molecule type" value="Genomic_DNA"/>
</dbReference>